<keyword evidence="2" id="KW-1185">Reference proteome</keyword>
<gene>
    <name evidence="1" type="ORF">GOOTI_025_00130</name>
</gene>
<evidence type="ECO:0000313" key="2">
    <source>
        <dbReference type="Proteomes" id="UP000005038"/>
    </source>
</evidence>
<protein>
    <submittedName>
        <fullName evidence="1">Uncharacterized protein</fullName>
    </submittedName>
</protein>
<dbReference type="STRING" id="1108044.GOOTI_025_00130"/>
<evidence type="ECO:0000313" key="1">
    <source>
        <dbReference type="EMBL" id="GAB32733.1"/>
    </source>
</evidence>
<name>H5TGX5_GORO1</name>
<organism evidence="1 2">
    <name type="scientific">Gordonia otitidis (strain DSM 44809 / CCUG 52243 / JCM 12355 / NBRC 100426 / IFM 10032)</name>
    <dbReference type="NCBI Taxonomy" id="1108044"/>
    <lineage>
        <taxon>Bacteria</taxon>
        <taxon>Bacillati</taxon>
        <taxon>Actinomycetota</taxon>
        <taxon>Actinomycetes</taxon>
        <taxon>Mycobacteriales</taxon>
        <taxon>Gordoniaceae</taxon>
        <taxon>Gordonia</taxon>
    </lineage>
</organism>
<sequence>MRGNVGHGIHVNLMTGHNLRTEHVDPPALLIDGPDGSVELQSRAQLDALLAALGDAARLWDALTAPPA</sequence>
<reference evidence="1" key="1">
    <citation type="submission" date="2012-02" db="EMBL/GenBank/DDBJ databases">
        <title>Whole genome shotgun sequence of Gordonia otitidis NBRC 100426.</title>
        <authorList>
            <person name="Yoshida I."/>
            <person name="Hosoyama A."/>
            <person name="Tsuchikane K."/>
            <person name="Katsumata H."/>
            <person name="Yamazaki S."/>
            <person name="Fujita N."/>
        </authorList>
    </citation>
    <scope>NUCLEOTIDE SEQUENCE [LARGE SCALE GENOMIC DNA]</scope>
    <source>
        <strain evidence="1">NBRC 100426</strain>
    </source>
</reference>
<dbReference type="Proteomes" id="UP000005038">
    <property type="component" value="Unassembled WGS sequence"/>
</dbReference>
<accession>H5TGX5</accession>
<proteinExistence type="predicted"/>
<dbReference type="AlphaFoldDB" id="H5TGX5"/>
<comment type="caution">
    <text evidence="1">The sequence shown here is derived from an EMBL/GenBank/DDBJ whole genome shotgun (WGS) entry which is preliminary data.</text>
</comment>
<dbReference type="EMBL" id="BAFB01000025">
    <property type="protein sequence ID" value="GAB32733.1"/>
    <property type="molecule type" value="Genomic_DNA"/>
</dbReference>